<reference evidence="2" key="2">
    <citation type="journal article" date="2017" name="Nat. Plants">
        <title>The Aegilops tauschii genome reveals multiple impacts of transposons.</title>
        <authorList>
            <person name="Zhao G."/>
            <person name="Zou C."/>
            <person name="Li K."/>
            <person name="Wang K."/>
            <person name="Li T."/>
            <person name="Gao L."/>
            <person name="Zhang X."/>
            <person name="Wang H."/>
            <person name="Yang Z."/>
            <person name="Liu X."/>
            <person name="Jiang W."/>
            <person name="Mao L."/>
            <person name="Kong X."/>
            <person name="Jiao Y."/>
            <person name="Jia J."/>
        </authorList>
    </citation>
    <scope>NUCLEOTIDE SEQUENCE [LARGE SCALE GENOMIC DNA]</scope>
    <source>
        <strain evidence="2">cv. AL8/78</strain>
    </source>
</reference>
<dbReference type="Gramene" id="AET7Gv21207900.7">
    <property type="protein sequence ID" value="AET7Gv21207900.7"/>
    <property type="gene ID" value="AET7Gv21207900"/>
</dbReference>
<reference evidence="1" key="3">
    <citation type="journal article" date="2017" name="Nature">
        <title>Genome sequence of the progenitor of the wheat D genome Aegilops tauschii.</title>
        <authorList>
            <person name="Luo M.C."/>
            <person name="Gu Y.Q."/>
            <person name="Puiu D."/>
            <person name="Wang H."/>
            <person name="Twardziok S.O."/>
            <person name="Deal K.R."/>
            <person name="Huo N."/>
            <person name="Zhu T."/>
            <person name="Wang L."/>
            <person name="Wang Y."/>
            <person name="McGuire P.E."/>
            <person name="Liu S."/>
            <person name="Long H."/>
            <person name="Ramasamy R.K."/>
            <person name="Rodriguez J.C."/>
            <person name="Van S.L."/>
            <person name="Yuan L."/>
            <person name="Wang Z."/>
            <person name="Xia Z."/>
            <person name="Xiao L."/>
            <person name="Anderson O.D."/>
            <person name="Ouyang S."/>
            <person name="Liang Y."/>
            <person name="Zimin A.V."/>
            <person name="Pertea G."/>
            <person name="Qi P."/>
            <person name="Bennetzen J.L."/>
            <person name="Dai X."/>
            <person name="Dawson M.W."/>
            <person name="Muller H.G."/>
            <person name="Kugler K."/>
            <person name="Rivarola-Duarte L."/>
            <person name="Spannagl M."/>
            <person name="Mayer K.F.X."/>
            <person name="Lu F.H."/>
            <person name="Bevan M.W."/>
            <person name="Leroy P."/>
            <person name="Li P."/>
            <person name="You F.M."/>
            <person name="Sun Q."/>
            <person name="Liu Z."/>
            <person name="Lyons E."/>
            <person name="Wicker T."/>
            <person name="Salzberg S.L."/>
            <person name="Devos K.M."/>
            <person name="Dvorak J."/>
        </authorList>
    </citation>
    <scope>NUCLEOTIDE SEQUENCE [LARGE SCALE GENOMIC DNA]</scope>
    <source>
        <strain evidence="1">cv. AL8/78</strain>
    </source>
</reference>
<sequence>MLTSMRVPHTGRAAASREGHPFGVVKSWERLTREHWNLETVVATVWSLSLGFRKSLFGCRFCHVPHCKLCRATHVIQARYAKTNCLSFRLVAFHGSFTGLNECTRTNQIRYKYESFF</sequence>
<reference evidence="2" key="1">
    <citation type="journal article" date="2014" name="Science">
        <title>Ancient hybridizations among the ancestral genomes of bread wheat.</title>
        <authorList>
            <consortium name="International Wheat Genome Sequencing Consortium,"/>
            <person name="Marcussen T."/>
            <person name="Sandve S.R."/>
            <person name="Heier L."/>
            <person name="Spannagl M."/>
            <person name="Pfeifer M."/>
            <person name="Jakobsen K.S."/>
            <person name="Wulff B.B."/>
            <person name="Steuernagel B."/>
            <person name="Mayer K.F."/>
            <person name="Olsen O.A."/>
        </authorList>
    </citation>
    <scope>NUCLEOTIDE SEQUENCE [LARGE SCALE GENOMIC DNA]</scope>
    <source>
        <strain evidence="2">cv. AL8/78</strain>
    </source>
</reference>
<reference evidence="1" key="4">
    <citation type="submission" date="2019-03" db="UniProtKB">
        <authorList>
            <consortium name="EnsemblPlants"/>
        </authorList>
    </citation>
    <scope>IDENTIFICATION</scope>
</reference>
<reference evidence="1" key="5">
    <citation type="journal article" date="2021" name="G3 (Bethesda)">
        <title>Aegilops tauschii genome assembly Aet v5.0 features greater sequence contiguity and improved annotation.</title>
        <authorList>
            <person name="Wang L."/>
            <person name="Zhu T."/>
            <person name="Rodriguez J.C."/>
            <person name="Deal K.R."/>
            <person name="Dubcovsky J."/>
            <person name="McGuire P.E."/>
            <person name="Lux T."/>
            <person name="Spannagl M."/>
            <person name="Mayer K.F.X."/>
            <person name="Baldrich P."/>
            <person name="Meyers B.C."/>
            <person name="Huo N."/>
            <person name="Gu Y.Q."/>
            <person name="Zhou H."/>
            <person name="Devos K.M."/>
            <person name="Bennetzen J.L."/>
            <person name="Unver T."/>
            <person name="Budak H."/>
            <person name="Gulick P.J."/>
            <person name="Galiba G."/>
            <person name="Kalapos B."/>
            <person name="Nelson D.R."/>
            <person name="Li P."/>
            <person name="You F.M."/>
            <person name="Luo M.C."/>
            <person name="Dvorak J."/>
        </authorList>
    </citation>
    <scope>NUCLEOTIDE SEQUENCE [LARGE SCALE GENOMIC DNA]</scope>
    <source>
        <strain evidence="1">cv. AL8/78</strain>
    </source>
</reference>
<evidence type="ECO:0000313" key="1">
    <source>
        <dbReference type="EnsemblPlants" id="AET7Gv21207900.7"/>
    </source>
</evidence>
<proteinExistence type="predicted"/>
<dbReference type="Proteomes" id="UP000015105">
    <property type="component" value="Chromosome 7D"/>
</dbReference>
<organism evidence="1 2">
    <name type="scientific">Aegilops tauschii subsp. strangulata</name>
    <name type="common">Goatgrass</name>
    <dbReference type="NCBI Taxonomy" id="200361"/>
    <lineage>
        <taxon>Eukaryota</taxon>
        <taxon>Viridiplantae</taxon>
        <taxon>Streptophyta</taxon>
        <taxon>Embryophyta</taxon>
        <taxon>Tracheophyta</taxon>
        <taxon>Spermatophyta</taxon>
        <taxon>Magnoliopsida</taxon>
        <taxon>Liliopsida</taxon>
        <taxon>Poales</taxon>
        <taxon>Poaceae</taxon>
        <taxon>BOP clade</taxon>
        <taxon>Pooideae</taxon>
        <taxon>Triticodae</taxon>
        <taxon>Triticeae</taxon>
        <taxon>Triticinae</taxon>
        <taxon>Aegilops</taxon>
    </lineage>
</organism>
<dbReference type="Gramene" id="AET7Gv21207900.5">
    <property type="protein sequence ID" value="AET7Gv21207900.5"/>
    <property type="gene ID" value="AET7Gv21207900"/>
</dbReference>
<evidence type="ECO:0000313" key="2">
    <source>
        <dbReference type="Proteomes" id="UP000015105"/>
    </source>
</evidence>
<dbReference type="AlphaFoldDB" id="A0A453T373"/>
<accession>A0A453T373</accession>
<dbReference type="EnsemblPlants" id="AET7Gv21207900.7">
    <property type="protein sequence ID" value="AET7Gv21207900.7"/>
    <property type="gene ID" value="AET7Gv21207900"/>
</dbReference>
<dbReference type="EnsemblPlants" id="AET7Gv21207900.5">
    <property type="protein sequence ID" value="AET7Gv21207900.5"/>
    <property type="gene ID" value="AET7Gv21207900"/>
</dbReference>
<keyword evidence="2" id="KW-1185">Reference proteome</keyword>
<protein>
    <submittedName>
        <fullName evidence="1">Uncharacterized protein</fullName>
    </submittedName>
</protein>
<name>A0A453T373_AEGTS</name>